<protein>
    <submittedName>
        <fullName evidence="4">Uncharacterized protein</fullName>
    </submittedName>
</protein>
<feature type="transmembrane region" description="Helical" evidence="1">
    <location>
        <begin position="651"/>
        <end position="677"/>
    </location>
</feature>
<keyword evidence="1" id="KW-0812">Transmembrane</keyword>
<name>A0A914LJJ4_MELIC</name>
<feature type="signal peptide" evidence="2">
    <location>
        <begin position="1"/>
        <end position="22"/>
    </location>
</feature>
<evidence type="ECO:0000313" key="4">
    <source>
        <dbReference type="WBParaSite" id="Minc3s00580g14581"/>
    </source>
</evidence>
<evidence type="ECO:0000256" key="2">
    <source>
        <dbReference type="SAM" id="SignalP"/>
    </source>
</evidence>
<feature type="chain" id="PRO_5036998639" evidence="2">
    <location>
        <begin position="23"/>
        <end position="714"/>
    </location>
</feature>
<reference evidence="4" key="1">
    <citation type="submission" date="2022-11" db="UniProtKB">
        <authorList>
            <consortium name="WormBaseParasite"/>
        </authorList>
    </citation>
    <scope>IDENTIFICATION</scope>
</reference>
<proteinExistence type="predicted"/>
<keyword evidence="3" id="KW-1185">Reference proteome</keyword>
<evidence type="ECO:0000256" key="1">
    <source>
        <dbReference type="SAM" id="Phobius"/>
    </source>
</evidence>
<dbReference type="WBParaSite" id="Minc3s00580g14581">
    <property type="protein sequence ID" value="Minc3s00580g14581"/>
    <property type="gene ID" value="Minc3s00580g14581"/>
</dbReference>
<accession>A0A914LJJ4</accession>
<dbReference type="Proteomes" id="UP000887563">
    <property type="component" value="Unplaced"/>
</dbReference>
<sequence length="714" mass="83721">MYYFKSFSFIPLFLPIIIICVAELYEKNESSFKTDQCSNRCNRLLKRSMNVGKEHPESAGNILRILRKSRHKNQILQNGNFDINPICWKFLDYDHCQKQCNNKLLSSKASMKQNHWHEFWLRTRMLWISNRIDSDVCDNLPSDQHCLHKHRNHIEKRCSKDQRRVAKMRMIGFQLEQIKNEYTRLNGIKQFNKLRNFIEQDICRLLNTQISCIISSGQNLCSDQERKRKILKLDFSFIREYFLSTLLPSGLVIDKYKTGSFTVIPLELDQLLPEVLLDRCQKSNFYKNIDGDRLQRALIDENVYGEEGEEVTIGPNIRRLFSSEEDLEDMPPNFFYSTARLTNDFNSRYSVQWGDQNNIVRTINNKVPNVLTKDQVPITGGQEEFHDVMNKEHGNNIDQGKNVKEQINNNIEEYEEEWVYEDVSSSEPVDDEEEFKTEEVPYILTTPTSSVEALIDGIEGFPQENKKNDQIMQTNHINEGENRQRFFSTTNDFISDKSSSEASSQPMLQDTHIYFSKILEFDEDPESDYRNKWPTEVTSTFDVVQTNVDSIENIQELKLKNSELPVNLNGEQNHEANDQRQHHYENNSPFVIFPADISEYYANEIPLKKEQLVPRKHFIKDDKNQRISANDQRQKIVVSTEPVPTKGSETLLVLLGVYLAFFALAAFFLFCLVLAWLERRSRRHTNYFTDHEVKENKSLFLYMNPNKGTVKYIA</sequence>
<evidence type="ECO:0000313" key="3">
    <source>
        <dbReference type="Proteomes" id="UP000887563"/>
    </source>
</evidence>
<organism evidence="3 4">
    <name type="scientific">Meloidogyne incognita</name>
    <name type="common">Southern root-knot nematode worm</name>
    <name type="synonym">Oxyuris incognita</name>
    <dbReference type="NCBI Taxonomy" id="6306"/>
    <lineage>
        <taxon>Eukaryota</taxon>
        <taxon>Metazoa</taxon>
        <taxon>Ecdysozoa</taxon>
        <taxon>Nematoda</taxon>
        <taxon>Chromadorea</taxon>
        <taxon>Rhabditida</taxon>
        <taxon>Tylenchina</taxon>
        <taxon>Tylenchomorpha</taxon>
        <taxon>Tylenchoidea</taxon>
        <taxon>Meloidogynidae</taxon>
        <taxon>Meloidogyninae</taxon>
        <taxon>Meloidogyne</taxon>
        <taxon>Meloidogyne incognita group</taxon>
    </lineage>
</organism>
<keyword evidence="1" id="KW-1133">Transmembrane helix</keyword>
<keyword evidence="2" id="KW-0732">Signal</keyword>
<keyword evidence="1" id="KW-0472">Membrane</keyword>
<dbReference type="AlphaFoldDB" id="A0A914LJJ4"/>